<dbReference type="STRING" id="1527.SAMN04489757_10858"/>
<dbReference type="OrthoDB" id="9800780at2"/>
<dbReference type="InterPro" id="IPR008334">
    <property type="entry name" value="5'-Nucleotdase_C"/>
</dbReference>
<dbReference type="InterPro" id="IPR006146">
    <property type="entry name" value="5'-Nucleotdase_CS"/>
</dbReference>
<dbReference type="Gene3D" id="3.90.780.10">
    <property type="entry name" value="5'-Nucleotidase, C-terminal domain"/>
    <property type="match status" value="1"/>
</dbReference>
<dbReference type="RefSeq" id="WP_091685412.1">
    <property type="nucleotide sequence ID" value="NZ_BAABFM010000072.1"/>
</dbReference>
<dbReference type="InterPro" id="IPR006179">
    <property type="entry name" value="5_nucleotidase/apyrase"/>
</dbReference>
<dbReference type="EMBL" id="FOWD01000008">
    <property type="protein sequence ID" value="SFO07245.1"/>
    <property type="molecule type" value="Genomic_DNA"/>
</dbReference>
<proteinExistence type="inferred from homology"/>
<dbReference type="PRINTS" id="PR01607">
    <property type="entry name" value="APYRASEFAMLY"/>
</dbReference>
<dbReference type="SUPFAM" id="SSF56300">
    <property type="entry name" value="Metallo-dependent phosphatases"/>
    <property type="match status" value="1"/>
</dbReference>
<dbReference type="InterPro" id="IPR029052">
    <property type="entry name" value="Metallo-depent_PP-like"/>
</dbReference>
<evidence type="ECO:0000313" key="6">
    <source>
        <dbReference type="Proteomes" id="UP000198806"/>
    </source>
</evidence>
<feature type="compositionally biased region" description="Basic and acidic residues" evidence="3">
    <location>
        <begin position="619"/>
        <end position="655"/>
    </location>
</feature>
<dbReference type="Gene3D" id="3.10.350.10">
    <property type="entry name" value="LysM domain"/>
    <property type="match status" value="1"/>
</dbReference>
<dbReference type="Pfam" id="PF01476">
    <property type="entry name" value="LysM"/>
    <property type="match status" value="1"/>
</dbReference>
<dbReference type="Pfam" id="PF00149">
    <property type="entry name" value="Metallophos"/>
    <property type="match status" value="1"/>
</dbReference>
<dbReference type="InterPro" id="IPR036779">
    <property type="entry name" value="LysM_dom_sf"/>
</dbReference>
<name>A0A1I5E6Y2_9FIRM</name>
<dbReference type="InterPro" id="IPR004843">
    <property type="entry name" value="Calcineurin-like_PHP"/>
</dbReference>
<keyword evidence="2" id="KW-0378">Hydrolase</keyword>
<evidence type="ECO:0000256" key="1">
    <source>
        <dbReference type="ARBA" id="ARBA00022729"/>
    </source>
</evidence>
<sequence>MNRKLRKLFSVVLFLAMFIGILGPINVRAAESVEINILGTSDMHGFLRAHDYATDTPTTNGLTKVASVVKEERTKDPNLLLVDAGDSTQGNFVSDYRNNDIHPVVKAMNLMKYDTFTLGNHEFNYEFSSLQNIIAKSNATVLGGNIYKQDGTRFLQPYVIKEVKGVKVAIFGVTAPHVDRWESDKSHYDNMNFTTPMEETGKILKELEGKADVIIGVVHYGEDGEYGAEGMYEVAKKYQDKVDAFFIGHAHSTLTKYLVNGEFTDEYSKDASTVLLETGSNGKNVGKITISVQKDGAGWKVEDKKIGNISTAEYKEDAELVEAIKDIHEASVKTANTVVGKVGKNFYDDPFFLPGIPNAVIADGPLVDLINEVQLEVTGADVSLAALFDVNSNLTKGDYKMKDGVKVYKYDNTLFAVKITGKQLKAIMELQAGNFFNQYKDGDITISFNENIRLYNYDMFAGVNYQIDISKPEGKRIVNVTYKGAPLKDNEQLVLALNNYRYGGLAAAGLISSDPADVVYDSAATASVPAVRDMISEYVAKQGSIMPKTDKNWEIIGYNFDYAGAEKVYDMIRKGEIAIPTSVDGRTTNVKAVNMNELVKAGVITPEDAKRVSQQPAKPAEEKPVKEKPVKEEPVKENPVKEKPAKEKPAEKETVKPVEDTKYTVAKGDCLWNLAKKFGCTISDILKLNKEIKNQDLIYIGQVLVIPN</sequence>
<protein>
    <submittedName>
        <fullName evidence="5">2',3'-cyclic-nucleotide 2'-phosphodiesterase / 3'-nucleotidase</fullName>
    </submittedName>
</protein>
<evidence type="ECO:0000313" key="5">
    <source>
        <dbReference type="EMBL" id="SFO07245.1"/>
    </source>
</evidence>
<dbReference type="GO" id="GO:0000166">
    <property type="term" value="F:nucleotide binding"/>
    <property type="evidence" value="ECO:0007669"/>
    <property type="project" value="UniProtKB-KW"/>
</dbReference>
<dbReference type="SUPFAM" id="SSF54106">
    <property type="entry name" value="LysM domain"/>
    <property type="match status" value="1"/>
</dbReference>
<dbReference type="Pfam" id="PF02872">
    <property type="entry name" value="5_nucleotid_C"/>
    <property type="match status" value="1"/>
</dbReference>
<dbReference type="AlphaFoldDB" id="A0A1I5E6Y2"/>
<dbReference type="PROSITE" id="PS51782">
    <property type="entry name" value="LYSM"/>
    <property type="match status" value="1"/>
</dbReference>
<dbReference type="Gene3D" id="3.60.21.10">
    <property type="match status" value="1"/>
</dbReference>
<evidence type="ECO:0000256" key="3">
    <source>
        <dbReference type="SAM" id="MobiDB-lite"/>
    </source>
</evidence>
<feature type="region of interest" description="Disordered" evidence="3">
    <location>
        <begin position="609"/>
        <end position="655"/>
    </location>
</feature>
<reference evidence="5 6" key="1">
    <citation type="submission" date="2016-10" db="EMBL/GenBank/DDBJ databases">
        <authorList>
            <person name="de Groot N.N."/>
        </authorList>
    </citation>
    <scope>NUCLEOTIDE SEQUENCE [LARGE SCALE GENOMIC DNA]</scope>
    <source>
        <strain evidence="5 6">DSM 1283</strain>
    </source>
</reference>
<dbReference type="GO" id="GO:0046872">
    <property type="term" value="F:metal ion binding"/>
    <property type="evidence" value="ECO:0007669"/>
    <property type="project" value="InterPro"/>
</dbReference>
<keyword evidence="6" id="KW-1185">Reference proteome</keyword>
<feature type="domain" description="LysM" evidence="4">
    <location>
        <begin position="661"/>
        <end position="706"/>
    </location>
</feature>
<dbReference type="PANTHER" id="PTHR11575:SF6">
    <property type="entry name" value="2',3'-CYCLIC-NUCLEOTIDE 2'-PHOSPHODIESTERASE_3'-NUCLEOTIDASE"/>
    <property type="match status" value="1"/>
</dbReference>
<dbReference type="InterPro" id="IPR018392">
    <property type="entry name" value="LysM"/>
</dbReference>
<keyword evidence="1" id="KW-0732">Signal</keyword>
<dbReference type="Proteomes" id="UP000198806">
    <property type="component" value="Unassembled WGS sequence"/>
</dbReference>
<evidence type="ECO:0000259" key="4">
    <source>
        <dbReference type="PROSITE" id="PS51782"/>
    </source>
</evidence>
<dbReference type="PROSITE" id="PS00786">
    <property type="entry name" value="5_NUCLEOTIDASE_2"/>
    <property type="match status" value="1"/>
</dbReference>
<accession>A0A1I5E6Y2</accession>
<dbReference type="GO" id="GO:0030288">
    <property type="term" value="C:outer membrane-bounded periplasmic space"/>
    <property type="evidence" value="ECO:0007669"/>
    <property type="project" value="TreeGrafter"/>
</dbReference>
<organism evidence="5 6">
    <name type="scientific">Anaerocolumna aminovalerica</name>
    <dbReference type="NCBI Taxonomy" id="1527"/>
    <lineage>
        <taxon>Bacteria</taxon>
        <taxon>Bacillati</taxon>
        <taxon>Bacillota</taxon>
        <taxon>Clostridia</taxon>
        <taxon>Lachnospirales</taxon>
        <taxon>Lachnospiraceae</taxon>
        <taxon>Anaerocolumna</taxon>
    </lineage>
</organism>
<dbReference type="PANTHER" id="PTHR11575">
    <property type="entry name" value="5'-NUCLEOTIDASE-RELATED"/>
    <property type="match status" value="1"/>
</dbReference>
<dbReference type="SMART" id="SM00257">
    <property type="entry name" value="LysM"/>
    <property type="match status" value="1"/>
</dbReference>
<dbReference type="InterPro" id="IPR036907">
    <property type="entry name" value="5'-Nucleotdase_C_sf"/>
</dbReference>
<gene>
    <name evidence="5" type="ORF">SAMN04489757_10858</name>
</gene>
<dbReference type="SUPFAM" id="SSF55816">
    <property type="entry name" value="5'-nucleotidase (syn. UDP-sugar hydrolase), C-terminal domain"/>
    <property type="match status" value="1"/>
</dbReference>
<dbReference type="CDD" id="cd00118">
    <property type="entry name" value="LysM"/>
    <property type="match status" value="1"/>
</dbReference>
<dbReference type="GO" id="GO:0016788">
    <property type="term" value="F:hydrolase activity, acting on ester bonds"/>
    <property type="evidence" value="ECO:0007669"/>
    <property type="project" value="InterPro"/>
</dbReference>
<evidence type="ECO:0000256" key="2">
    <source>
        <dbReference type="RuleBase" id="RU362119"/>
    </source>
</evidence>
<comment type="similarity">
    <text evidence="2">Belongs to the 5'-nucleotidase family.</text>
</comment>
<dbReference type="GO" id="GO:0009166">
    <property type="term" value="P:nucleotide catabolic process"/>
    <property type="evidence" value="ECO:0007669"/>
    <property type="project" value="InterPro"/>
</dbReference>
<keyword evidence="2" id="KW-0547">Nucleotide-binding</keyword>